<name>A0ABD3QIC3_9STRA</name>
<feature type="compositionally biased region" description="Basic and acidic residues" evidence="1">
    <location>
        <begin position="91"/>
        <end position="101"/>
    </location>
</feature>
<reference evidence="2 3" key="1">
    <citation type="submission" date="2024-10" db="EMBL/GenBank/DDBJ databases">
        <title>Updated reference genomes for cyclostephanoid diatoms.</title>
        <authorList>
            <person name="Roberts W.R."/>
            <person name="Alverson A.J."/>
        </authorList>
    </citation>
    <scope>NUCLEOTIDE SEQUENCE [LARGE SCALE GENOMIC DNA]</scope>
    <source>
        <strain evidence="2 3">AJA276-08</strain>
    </source>
</reference>
<keyword evidence="3" id="KW-1185">Reference proteome</keyword>
<dbReference type="Proteomes" id="UP001530315">
    <property type="component" value="Unassembled WGS sequence"/>
</dbReference>
<accession>A0ABD3QIC3</accession>
<evidence type="ECO:0000313" key="2">
    <source>
        <dbReference type="EMBL" id="KAL3799663.1"/>
    </source>
</evidence>
<dbReference type="EMBL" id="JALLAZ020000241">
    <property type="protein sequence ID" value="KAL3799663.1"/>
    <property type="molecule type" value="Genomic_DNA"/>
</dbReference>
<evidence type="ECO:0000313" key="3">
    <source>
        <dbReference type="Proteomes" id="UP001530315"/>
    </source>
</evidence>
<feature type="region of interest" description="Disordered" evidence="1">
    <location>
        <begin position="203"/>
        <end position="224"/>
    </location>
</feature>
<comment type="caution">
    <text evidence="2">The sequence shown here is derived from an EMBL/GenBank/DDBJ whole genome shotgun (WGS) entry which is preliminary data.</text>
</comment>
<organism evidence="2 3">
    <name type="scientific">Stephanodiscus triporus</name>
    <dbReference type="NCBI Taxonomy" id="2934178"/>
    <lineage>
        <taxon>Eukaryota</taxon>
        <taxon>Sar</taxon>
        <taxon>Stramenopiles</taxon>
        <taxon>Ochrophyta</taxon>
        <taxon>Bacillariophyta</taxon>
        <taxon>Coscinodiscophyceae</taxon>
        <taxon>Thalassiosirophycidae</taxon>
        <taxon>Stephanodiscales</taxon>
        <taxon>Stephanodiscaceae</taxon>
        <taxon>Stephanodiscus</taxon>
    </lineage>
</organism>
<feature type="compositionally biased region" description="Basic and acidic residues" evidence="1">
    <location>
        <begin position="54"/>
        <end position="76"/>
    </location>
</feature>
<proteinExistence type="predicted"/>
<evidence type="ECO:0008006" key="4">
    <source>
        <dbReference type="Google" id="ProtNLM"/>
    </source>
</evidence>
<feature type="compositionally biased region" description="Basic and acidic residues" evidence="1">
    <location>
        <begin position="1"/>
        <end position="17"/>
    </location>
</feature>
<sequence length="224" mass="24568">MEEEEERSRHASRDSSVRLRGGGWSRGFLTKTSTKKKKEVKKKKEEEEEEEEERSSLHRRAEGHEKREGGERRDEGGTSMAAALPSSSSSKDGKTTSDESRTTTTKAVSFSGDDTVREIPRIGTSRVPPRPASSTSSSRRAKFDPATGNRPTTTFSSGDDGDDNVGPVAAPSLAVPFEEDDVFRGVVRERTTAADYVEAARGSGVGKERLSRFARERLQRGSRS</sequence>
<feature type="region of interest" description="Disordered" evidence="1">
    <location>
        <begin position="1"/>
        <end position="172"/>
    </location>
</feature>
<dbReference type="AlphaFoldDB" id="A0ABD3QIC3"/>
<feature type="compositionally biased region" description="Basic and acidic residues" evidence="1">
    <location>
        <begin position="206"/>
        <end position="224"/>
    </location>
</feature>
<gene>
    <name evidence="2" type="ORF">ACHAW5_004312</name>
</gene>
<feature type="compositionally biased region" description="Low complexity" evidence="1">
    <location>
        <begin position="124"/>
        <end position="138"/>
    </location>
</feature>
<evidence type="ECO:0000256" key="1">
    <source>
        <dbReference type="SAM" id="MobiDB-lite"/>
    </source>
</evidence>
<protein>
    <recommendedName>
        <fullName evidence="4">ADP-ribosylation factor-like protein 6-interacting protein 4</fullName>
    </recommendedName>
</protein>